<feature type="domain" description="GGDEF" evidence="12">
    <location>
        <begin position="589"/>
        <end position="726"/>
    </location>
</feature>
<dbReference type="PANTHER" id="PTHR36528">
    <property type="entry name" value="CRISPR SYSTEM SINGLE-STRAND-SPECIFIC DEOXYRIBONUCLEASE CAS10/CSM1 (SUBTYPE III-A)"/>
    <property type="match status" value="1"/>
</dbReference>
<evidence type="ECO:0000256" key="9">
    <source>
        <dbReference type="ARBA" id="ARBA00022840"/>
    </source>
</evidence>
<gene>
    <name evidence="13" type="primary">cas10</name>
    <name evidence="13" type="ORF">U1T56_19190</name>
</gene>
<organism evidence="13 14">
    <name type="scientific">Benzoatithermus flavus</name>
    <dbReference type="NCBI Taxonomy" id="3108223"/>
    <lineage>
        <taxon>Bacteria</taxon>
        <taxon>Pseudomonadati</taxon>
        <taxon>Pseudomonadota</taxon>
        <taxon>Alphaproteobacteria</taxon>
        <taxon>Geminicoccales</taxon>
        <taxon>Geminicoccaceae</taxon>
        <taxon>Benzoatithermus</taxon>
    </lineage>
</organism>
<evidence type="ECO:0000256" key="3">
    <source>
        <dbReference type="ARBA" id="ARBA00022679"/>
    </source>
</evidence>
<dbReference type="RefSeq" id="WP_418161131.1">
    <property type="nucleotide sequence ID" value="NZ_JBBLZC010000024.1"/>
</dbReference>
<dbReference type="InterPro" id="IPR024064">
    <property type="entry name" value="FdhE-like_sf"/>
</dbReference>
<accession>A0ABU8XVR7</accession>
<dbReference type="PANTHER" id="PTHR36528:SF1">
    <property type="entry name" value="CRISPR SYSTEM SINGLE-STRAND-SPECIFIC DEOXYRIBONUCLEASE CAS10_CSM1 (SUBTYPE III-A)"/>
    <property type="match status" value="1"/>
</dbReference>
<evidence type="ECO:0000313" key="14">
    <source>
        <dbReference type="Proteomes" id="UP001375743"/>
    </source>
</evidence>
<keyword evidence="3" id="KW-0808">Transferase</keyword>
<evidence type="ECO:0000256" key="7">
    <source>
        <dbReference type="ARBA" id="ARBA00022801"/>
    </source>
</evidence>
<keyword evidence="4" id="KW-0540">Nuclease</keyword>
<evidence type="ECO:0000256" key="4">
    <source>
        <dbReference type="ARBA" id="ARBA00022722"/>
    </source>
</evidence>
<sequence length="831" mass="91258">MNGLVPPSLDDLAAGAFLHDIGKLYQRAAGSERDLPEMVRNLESEVLPLGEHGRYTHRHALFTAAFFAELEQAHLELPRGLDLEQTRVCAVYHHKPDDSRPWTWIVAEADRLSSGMDRKTRDIADELGLGPRGRDAYRRTPLLSLVSTVELGLGTATPRAFPVAELTPDAILPVHAPDPGTLPEAYLACWRGFRQGIDTLCSEASGSGELFHEGLISLSERFTWAVPSSTMDEPDVSLHDHSLSVAAIAACLHAWHTASGSLTDLTAIRDRRLPKFRLLEGDLSGIQSTLFRLARQQVKGVNRILRARSFLLGALVETAALLIRREFELPPYVTLQHAGGKFLMLLPALEGLDERLAALQARIDRWLVETYAGDLALTLALGPAFGGEGFSRGRWRETHAALRHVAEQAKLRPLASVMHEPVLRGAEYEEGAEGACPACGVRPARVADERDPALRRCVACDTEERIGAVLPAASAVIWKALRDDDPTPFRPFGLAKAVIVPGRAPHASGHVLSAWQPRPREWAWPPADRFVANHVPRFAEGEWDDDRYRGILPSLEDIGRPREDTVKTMAHLACEDLELDGHGRLLGRPMLAVLKADVDRLGQVFGRGLGKDRTIGRVVALSRLMDAFFTGHLTRLLEQRFANVYTVYAGGDDLLLIGPWLTTIRLARELNAAFARFSGGNPNLTLSAGIELLAPEEPLNRAAARAEARLTAAKDAGRNRVSLIVREPLTWPALDKALALADRLNALLRRERDPLPTALAYKLLHFADLRLRAEAGDPNAAIWRARLAYQLARAKAGPEAEALVNELLPPPGQAAPVPARIPITMALYRNR</sequence>
<proteinExistence type="inferred from homology"/>
<dbReference type="Gene3D" id="3.30.70.270">
    <property type="match status" value="1"/>
</dbReference>
<evidence type="ECO:0000256" key="8">
    <source>
        <dbReference type="ARBA" id="ARBA00022839"/>
    </source>
</evidence>
<evidence type="ECO:0000259" key="12">
    <source>
        <dbReference type="PROSITE" id="PS50887"/>
    </source>
</evidence>
<reference evidence="13 14" key="1">
    <citation type="submission" date="2024-01" db="EMBL/GenBank/DDBJ databases">
        <title>Multi-omics insights into the function and evolution of sodium benzoate biodegradation pathways in Benzoatithermus flavus gen. nov., sp. nov. from hot spring.</title>
        <authorList>
            <person name="Hu C.-J."/>
            <person name="Li W.-J."/>
        </authorList>
    </citation>
    <scope>NUCLEOTIDE SEQUENCE [LARGE SCALE GENOMIC DNA]</scope>
    <source>
        <strain evidence="13 14">SYSU G07066</strain>
    </source>
</reference>
<name>A0ABU8XVR7_9PROT</name>
<dbReference type="Proteomes" id="UP001375743">
    <property type="component" value="Unassembled WGS sequence"/>
</dbReference>
<evidence type="ECO:0000256" key="2">
    <source>
        <dbReference type="ARBA" id="ARBA00014333"/>
    </source>
</evidence>
<comment type="caution">
    <text evidence="13">The sequence shown here is derived from an EMBL/GenBank/DDBJ whole genome shotgun (WGS) entry which is preliminary data.</text>
</comment>
<keyword evidence="14" id="KW-1185">Reference proteome</keyword>
<keyword evidence="6" id="KW-0255">Endonuclease</keyword>
<dbReference type="InterPro" id="IPR052117">
    <property type="entry name" value="Cas10/Csm1_subtype-III-A"/>
</dbReference>
<keyword evidence="9" id="KW-0067">ATP-binding</keyword>
<evidence type="ECO:0000256" key="1">
    <source>
        <dbReference type="ARBA" id="ARBA00005700"/>
    </source>
</evidence>
<dbReference type="InterPro" id="IPR013408">
    <property type="entry name" value="Cas10/Csm1"/>
</dbReference>
<dbReference type="Pfam" id="PF22335">
    <property type="entry name" value="Cas10-Cmr2_palm2"/>
    <property type="match status" value="1"/>
</dbReference>
<dbReference type="Pfam" id="PF18211">
    <property type="entry name" value="Csm1_B"/>
    <property type="match status" value="1"/>
</dbReference>
<evidence type="ECO:0000313" key="13">
    <source>
        <dbReference type="EMBL" id="MEK0085282.1"/>
    </source>
</evidence>
<dbReference type="SUPFAM" id="SSF144020">
    <property type="entry name" value="FdhE-like"/>
    <property type="match status" value="1"/>
</dbReference>
<dbReference type="EMBL" id="JBBLZC010000024">
    <property type="protein sequence ID" value="MEK0085282.1"/>
    <property type="molecule type" value="Genomic_DNA"/>
</dbReference>
<keyword evidence="5" id="KW-0547">Nucleotide-binding</keyword>
<dbReference type="InterPro" id="IPR041062">
    <property type="entry name" value="Csm1_B"/>
</dbReference>
<evidence type="ECO:0000256" key="11">
    <source>
        <dbReference type="ARBA" id="ARBA00032922"/>
    </source>
</evidence>
<keyword evidence="10" id="KW-0051">Antiviral defense</keyword>
<protein>
    <recommendedName>
        <fullName evidence="2">CRISPR system single-strand-specific deoxyribonuclease Cas10/Csm1 (subtype III-A)</fullName>
    </recommendedName>
    <alternativeName>
        <fullName evidence="11">Cyclic oligoadenylate synthase</fullName>
    </alternativeName>
</protein>
<dbReference type="InterPro" id="IPR054767">
    <property type="entry name" value="Cas10-Cmr2_palm2"/>
</dbReference>
<keyword evidence="8" id="KW-0269">Exonuclease</keyword>
<evidence type="ECO:0000256" key="10">
    <source>
        <dbReference type="ARBA" id="ARBA00023118"/>
    </source>
</evidence>
<evidence type="ECO:0000256" key="6">
    <source>
        <dbReference type="ARBA" id="ARBA00022759"/>
    </source>
</evidence>
<dbReference type="NCBIfam" id="TIGR02578">
    <property type="entry name" value="cas_TM1811_Csm1"/>
    <property type="match status" value="1"/>
</dbReference>
<keyword evidence="7" id="KW-0378">Hydrolase</keyword>
<comment type="similarity">
    <text evidence="1">Belongs to the CRISPR-associated Cas10/Csm1 family.</text>
</comment>
<evidence type="ECO:0000256" key="5">
    <source>
        <dbReference type="ARBA" id="ARBA00022741"/>
    </source>
</evidence>
<dbReference type="InterPro" id="IPR000160">
    <property type="entry name" value="GGDEF_dom"/>
</dbReference>
<dbReference type="InterPro" id="IPR043128">
    <property type="entry name" value="Rev_trsase/Diguanyl_cyclase"/>
</dbReference>
<dbReference type="PROSITE" id="PS50887">
    <property type="entry name" value="GGDEF"/>
    <property type="match status" value="1"/>
</dbReference>